<proteinExistence type="predicted"/>
<accession>A0A3N2GZ33</accession>
<comment type="caution">
    <text evidence="2">The sequence shown here is derived from an EMBL/GenBank/DDBJ whole genome shotgun (WGS) entry which is preliminary data.</text>
</comment>
<feature type="compositionally biased region" description="Gly residues" evidence="1">
    <location>
        <begin position="326"/>
        <end position="335"/>
    </location>
</feature>
<feature type="region of interest" description="Disordered" evidence="1">
    <location>
        <begin position="188"/>
        <end position="227"/>
    </location>
</feature>
<dbReference type="RefSeq" id="WP_167499072.1">
    <property type="nucleotide sequence ID" value="NZ_RKHY01000001.1"/>
</dbReference>
<dbReference type="AlphaFoldDB" id="A0A3N2GZ33"/>
<feature type="region of interest" description="Disordered" evidence="1">
    <location>
        <begin position="326"/>
        <end position="428"/>
    </location>
</feature>
<keyword evidence="3" id="KW-1185">Reference proteome</keyword>
<feature type="compositionally biased region" description="Gly residues" evidence="1">
    <location>
        <begin position="206"/>
        <end position="222"/>
    </location>
</feature>
<sequence>MTGAVLGSTASLGMMTGQQIYENFQNAPGPANLQQGQHHLGTVMKKYQIRSRQVTALTGTMAEGWTGGAADAASHSVSKLAAAHSSAAAAMSTAYDLIDNQSQAFFDTKNKVVPVPEVPQTPPALKEIIGDSNGDLSQMVKVAAANAAAKQNVEAMQSWSTTSGDNGAKMPTTYGTLDAGVLGVTQGAQPGGGVDIQNKPTSDGPRFGGAGGASRGGGGVTGGTSSLSGPYQAPAGQIPPDGRTVASDAAYAPPAAASYSPPQQGAGNYGAPTAYGVPGYGGTAGYRGANPAGGPGAGAGRGGVGSGRGFSAGGAGRGGGFGAGRAGGFGPGSGGNPLSDGKRFGAGNPAAAGESFGRGGGAAGRGGAAGSPGAMGAGAGNRGKGEDDGEHQRKYIVDEDEHFQLTAEGEKAVDPVTGMTVSPPVLGQ</sequence>
<dbReference type="GeneID" id="301849258"/>
<protein>
    <recommendedName>
        <fullName evidence="4">PPE family domain-containing protein</fullName>
    </recommendedName>
</protein>
<feature type="compositionally biased region" description="Basic and acidic residues" evidence="1">
    <location>
        <begin position="383"/>
        <end position="397"/>
    </location>
</feature>
<dbReference type="Proteomes" id="UP000274843">
    <property type="component" value="Unassembled WGS sequence"/>
</dbReference>
<feature type="compositionally biased region" description="Gly residues" evidence="1">
    <location>
        <begin position="356"/>
        <end position="382"/>
    </location>
</feature>
<evidence type="ECO:0000256" key="1">
    <source>
        <dbReference type="SAM" id="MobiDB-lite"/>
    </source>
</evidence>
<reference evidence="2 3" key="1">
    <citation type="submission" date="2018-11" db="EMBL/GenBank/DDBJ databases">
        <title>Sequencing the genomes of 1000 actinobacteria strains.</title>
        <authorList>
            <person name="Klenk H.-P."/>
        </authorList>
    </citation>
    <scope>NUCLEOTIDE SEQUENCE [LARGE SCALE GENOMIC DNA]</scope>
    <source>
        <strain evidence="2 3">DSM 44348</strain>
    </source>
</reference>
<dbReference type="EMBL" id="RKHY01000001">
    <property type="protein sequence ID" value="ROS41883.1"/>
    <property type="molecule type" value="Genomic_DNA"/>
</dbReference>
<evidence type="ECO:0008006" key="4">
    <source>
        <dbReference type="Google" id="ProtNLM"/>
    </source>
</evidence>
<name>A0A3N2GZ33_9PSEU</name>
<evidence type="ECO:0000313" key="3">
    <source>
        <dbReference type="Proteomes" id="UP000274843"/>
    </source>
</evidence>
<dbReference type="InterPro" id="IPR038332">
    <property type="entry name" value="PPE_sf"/>
</dbReference>
<evidence type="ECO:0000313" key="2">
    <source>
        <dbReference type="EMBL" id="ROS41883.1"/>
    </source>
</evidence>
<gene>
    <name evidence="2" type="ORF">EDD35_4256</name>
</gene>
<dbReference type="Gene3D" id="1.20.1260.20">
    <property type="entry name" value="PPE superfamily"/>
    <property type="match status" value="1"/>
</dbReference>
<organism evidence="2 3">
    <name type="scientific">Amycolatopsis thermoflava</name>
    <dbReference type="NCBI Taxonomy" id="84480"/>
    <lineage>
        <taxon>Bacteria</taxon>
        <taxon>Bacillati</taxon>
        <taxon>Actinomycetota</taxon>
        <taxon>Actinomycetes</taxon>
        <taxon>Pseudonocardiales</taxon>
        <taxon>Pseudonocardiaceae</taxon>
        <taxon>Amycolatopsis</taxon>
        <taxon>Amycolatopsis methanolica group</taxon>
    </lineage>
</organism>